<comment type="caution">
    <text evidence="4">The sequence shown here is derived from an EMBL/GenBank/DDBJ whole genome shotgun (WGS) entry which is preliminary data.</text>
</comment>
<dbReference type="InterPro" id="IPR040256">
    <property type="entry name" value="At4g02000-like"/>
</dbReference>
<evidence type="ECO:0000313" key="5">
    <source>
        <dbReference type="Proteomes" id="UP000828251"/>
    </source>
</evidence>
<dbReference type="InterPro" id="IPR001878">
    <property type="entry name" value="Znf_CCHC"/>
</dbReference>
<keyword evidence="1" id="KW-0863">Zinc-finger</keyword>
<organism evidence="4 5">
    <name type="scientific">Gossypium stocksii</name>
    <dbReference type="NCBI Taxonomy" id="47602"/>
    <lineage>
        <taxon>Eukaryota</taxon>
        <taxon>Viridiplantae</taxon>
        <taxon>Streptophyta</taxon>
        <taxon>Embryophyta</taxon>
        <taxon>Tracheophyta</taxon>
        <taxon>Spermatophyta</taxon>
        <taxon>Magnoliopsida</taxon>
        <taxon>eudicotyledons</taxon>
        <taxon>Gunneridae</taxon>
        <taxon>Pentapetalae</taxon>
        <taxon>rosids</taxon>
        <taxon>malvids</taxon>
        <taxon>Malvales</taxon>
        <taxon>Malvaceae</taxon>
        <taxon>Malvoideae</taxon>
        <taxon>Gossypium</taxon>
    </lineage>
</organism>
<dbReference type="GO" id="GO:0003676">
    <property type="term" value="F:nucleic acid binding"/>
    <property type="evidence" value="ECO:0007669"/>
    <property type="project" value="InterPro"/>
</dbReference>
<name>A0A9D3USH7_9ROSI</name>
<feature type="region of interest" description="Disordered" evidence="2">
    <location>
        <begin position="289"/>
        <end position="322"/>
    </location>
</feature>
<dbReference type="GO" id="GO:0008270">
    <property type="term" value="F:zinc ion binding"/>
    <property type="evidence" value="ECO:0007669"/>
    <property type="project" value="UniProtKB-KW"/>
</dbReference>
<keyword evidence="5" id="KW-1185">Reference proteome</keyword>
<dbReference type="PANTHER" id="PTHR31286">
    <property type="entry name" value="GLYCINE-RICH CELL WALL STRUCTURAL PROTEIN 1.8-LIKE"/>
    <property type="match status" value="1"/>
</dbReference>
<dbReference type="PANTHER" id="PTHR31286:SF173">
    <property type="entry name" value="DUF4283 DOMAIN-CONTAINING PROTEIN"/>
    <property type="match status" value="1"/>
</dbReference>
<evidence type="ECO:0000259" key="3">
    <source>
        <dbReference type="PROSITE" id="PS50158"/>
    </source>
</evidence>
<feature type="compositionally biased region" description="Polar residues" evidence="2">
    <location>
        <begin position="310"/>
        <end position="322"/>
    </location>
</feature>
<reference evidence="4 5" key="1">
    <citation type="journal article" date="2021" name="Plant Biotechnol. J.">
        <title>Multi-omics assisted identification of the key and species-specific regulatory components of drought-tolerant mechanisms in Gossypium stocksii.</title>
        <authorList>
            <person name="Yu D."/>
            <person name="Ke L."/>
            <person name="Zhang D."/>
            <person name="Wu Y."/>
            <person name="Sun Y."/>
            <person name="Mei J."/>
            <person name="Sun J."/>
            <person name="Sun Y."/>
        </authorList>
    </citation>
    <scope>NUCLEOTIDE SEQUENCE [LARGE SCALE GENOMIC DNA]</scope>
    <source>
        <strain evidence="5">cv. E1</strain>
        <tissue evidence="4">Leaf</tissue>
    </source>
</reference>
<evidence type="ECO:0000256" key="2">
    <source>
        <dbReference type="SAM" id="MobiDB-lite"/>
    </source>
</evidence>
<proteinExistence type="predicted"/>
<protein>
    <recommendedName>
        <fullName evidence="3">CCHC-type domain-containing protein</fullName>
    </recommendedName>
</protein>
<keyword evidence="1" id="KW-0862">Zinc</keyword>
<dbReference type="OrthoDB" id="851886at2759"/>
<evidence type="ECO:0000256" key="1">
    <source>
        <dbReference type="PROSITE-ProRule" id="PRU00047"/>
    </source>
</evidence>
<accession>A0A9D3USH7</accession>
<dbReference type="PROSITE" id="PS50158">
    <property type="entry name" value="ZF_CCHC"/>
    <property type="match status" value="1"/>
</dbReference>
<gene>
    <name evidence="4" type="ORF">J1N35_034662</name>
</gene>
<feature type="domain" description="CCHC-type" evidence="3">
    <location>
        <begin position="143"/>
        <end position="158"/>
    </location>
</feature>
<keyword evidence="1" id="KW-0479">Metal-binding</keyword>
<sequence>MMGRESPTPTVIVTLKKCGLKSLPPMKISLWQWIPNINSPFHGKINSWGERMDTGDYDKALSQGPWTVYGQYLTVQPWSKHFNPLQPYPSMVLSWIRLSKLPEHLGRFAKLAVYINLDRPLISRVYVDGVTQRVEYEALPTICFGCGKYGHVKEMCTSVGSNQNATSLAITTENSRGEPMVGVGSLPAGSSNEERTVSNGKVKGPEFGPWMLVEKRSSRRGMHESKMGNLVNHRKITMGSKFSALLEERDLGVDSVLSVGESLRKNLSDKLAEKSRDRILRDFTKTVNSGVEPNQSLAKDLGRSKGPVLNETSGTNRKMASG</sequence>
<dbReference type="AlphaFoldDB" id="A0A9D3USH7"/>
<dbReference type="EMBL" id="JAIQCV010000010">
    <property type="protein sequence ID" value="KAH1056597.1"/>
    <property type="molecule type" value="Genomic_DNA"/>
</dbReference>
<dbReference type="Proteomes" id="UP000828251">
    <property type="component" value="Unassembled WGS sequence"/>
</dbReference>
<evidence type="ECO:0000313" key="4">
    <source>
        <dbReference type="EMBL" id="KAH1056597.1"/>
    </source>
</evidence>